<sequence length="86" mass="10335">MLPYILWMLGNHFFQKNQNALAIYQEIEGYPFYSLLIIYAILFWLFMNNKDNYMSFLSLNYFNNLSFHLINKTSLYTKDANIKTEG</sequence>
<evidence type="ECO:0000313" key="2">
    <source>
        <dbReference type="EMBL" id="CDL81729.1"/>
    </source>
</evidence>
<accession>W1ITF4</accession>
<organism evidence="2 3">
    <name type="scientific">Xenorhabdus szentirmaii DSM 16338</name>
    <dbReference type="NCBI Taxonomy" id="1427518"/>
    <lineage>
        <taxon>Bacteria</taxon>
        <taxon>Pseudomonadati</taxon>
        <taxon>Pseudomonadota</taxon>
        <taxon>Gammaproteobacteria</taxon>
        <taxon>Enterobacterales</taxon>
        <taxon>Morganellaceae</taxon>
        <taxon>Xenorhabdus</taxon>
    </lineage>
</organism>
<dbReference type="Proteomes" id="UP000019202">
    <property type="component" value="Unassembled WGS sequence"/>
</dbReference>
<feature type="transmembrane region" description="Helical" evidence="1">
    <location>
        <begin position="30"/>
        <end position="47"/>
    </location>
</feature>
<keyword evidence="3" id="KW-1185">Reference proteome</keyword>
<name>W1ITF4_9GAMM</name>
<dbReference type="EMBL" id="CBXF010000057">
    <property type="protein sequence ID" value="CDL81729.1"/>
    <property type="molecule type" value="Genomic_DNA"/>
</dbReference>
<dbReference type="AlphaFoldDB" id="W1ITF4"/>
<evidence type="ECO:0000313" key="3">
    <source>
        <dbReference type="Proteomes" id="UP000019202"/>
    </source>
</evidence>
<keyword evidence="1" id="KW-1133">Transmembrane helix</keyword>
<protein>
    <submittedName>
        <fullName evidence="2">Uncharacterized protein</fullName>
    </submittedName>
</protein>
<proteinExistence type="predicted"/>
<comment type="caution">
    <text evidence="2">The sequence shown here is derived from an EMBL/GenBank/DDBJ whole genome shotgun (WGS) entry which is preliminary data.</text>
</comment>
<keyword evidence="1" id="KW-0812">Transmembrane</keyword>
<reference evidence="2" key="1">
    <citation type="submission" date="2013-11" db="EMBL/GenBank/DDBJ databases">
        <title>Draft genome sequence and annotation of the entomopathogenic bacteria, Xenorhabdus cabanillasi strain JM26 and Xenorhabdus szentirmai strain DSM 16338.</title>
        <authorList>
            <person name="Gualtieri M."/>
            <person name="Ogier J.C."/>
            <person name="Pages S."/>
            <person name="Givaudan A."/>
            <person name="Gaudriault S."/>
        </authorList>
    </citation>
    <scope>NUCLEOTIDE SEQUENCE [LARGE SCALE GENOMIC DNA]</scope>
    <source>
        <strain evidence="2">DSM 16338</strain>
    </source>
</reference>
<keyword evidence="1" id="KW-0472">Membrane</keyword>
<evidence type="ECO:0000256" key="1">
    <source>
        <dbReference type="SAM" id="Phobius"/>
    </source>
</evidence>
<gene>
    <name evidence="2" type="ORF">XSR1_150073</name>
</gene>